<dbReference type="EMBL" id="CADEPI010000329">
    <property type="protein sequence ID" value="CAB3383899.1"/>
    <property type="molecule type" value="Genomic_DNA"/>
</dbReference>
<reference evidence="2 3" key="1">
    <citation type="submission" date="2020-04" db="EMBL/GenBank/DDBJ databases">
        <authorList>
            <person name="Alioto T."/>
            <person name="Alioto T."/>
            <person name="Gomez Garrido J."/>
        </authorList>
    </citation>
    <scope>NUCLEOTIDE SEQUENCE [LARGE SCALE GENOMIC DNA]</scope>
</reference>
<comment type="caution">
    <text evidence="2">The sequence shown here is derived from an EMBL/GenBank/DDBJ whole genome shotgun (WGS) entry which is preliminary data.</text>
</comment>
<evidence type="ECO:0000256" key="1">
    <source>
        <dbReference type="SAM" id="MobiDB-lite"/>
    </source>
</evidence>
<feature type="region of interest" description="Disordered" evidence="1">
    <location>
        <begin position="60"/>
        <end position="105"/>
    </location>
</feature>
<gene>
    <name evidence="2" type="ORF">CLODIP_2_CD07166</name>
</gene>
<evidence type="ECO:0000313" key="2">
    <source>
        <dbReference type="EMBL" id="CAB3383899.1"/>
    </source>
</evidence>
<feature type="compositionally biased region" description="Low complexity" evidence="1">
    <location>
        <begin position="66"/>
        <end position="76"/>
    </location>
</feature>
<dbReference type="AlphaFoldDB" id="A0A8S1DN74"/>
<organism evidence="2 3">
    <name type="scientific">Cloeon dipterum</name>
    <dbReference type="NCBI Taxonomy" id="197152"/>
    <lineage>
        <taxon>Eukaryota</taxon>
        <taxon>Metazoa</taxon>
        <taxon>Ecdysozoa</taxon>
        <taxon>Arthropoda</taxon>
        <taxon>Hexapoda</taxon>
        <taxon>Insecta</taxon>
        <taxon>Pterygota</taxon>
        <taxon>Palaeoptera</taxon>
        <taxon>Ephemeroptera</taxon>
        <taxon>Pisciforma</taxon>
        <taxon>Baetidae</taxon>
        <taxon>Cloeon</taxon>
    </lineage>
</organism>
<name>A0A8S1DN74_9INSE</name>
<evidence type="ECO:0000313" key="3">
    <source>
        <dbReference type="Proteomes" id="UP000494165"/>
    </source>
</evidence>
<dbReference type="Proteomes" id="UP000494165">
    <property type="component" value="Unassembled WGS sequence"/>
</dbReference>
<protein>
    <submittedName>
        <fullName evidence="2">Uncharacterized protein</fullName>
    </submittedName>
</protein>
<accession>A0A8S1DN74</accession>
<keyword evidence="3" id="KW-1185">Reference proteome</keyword>
<proteinExistence type="predicted"/>
<sequence length="105" mass="11196">MKRRKPAGWQLAAKLFDTALLIPAISPHPLLRGCSSKGTLVVGGSGSSAVVCLTRKWRRQGGEQKAAASPSHAHCSSHPREQQQPQAASCARRGPKTSGYNPKKI</sequence>